<feature type="compositionally biased region" description="Basic residues" evidence="1">
    <location>
        <begin position="293"/>
        <end position="309"/>
    </location>
</feature>
<dbReference type="Gene3D" id="3.40.50.300">
    <property type="entry name" value="P-loop containing nucleotide triphosphate hydrolases"/>
    <property type="match status" value="1"/>
</dbReference>
<evidence type="ECO:0000313" key="3">
    <source>
        <dbReference type="Proteomes" id="UP001470809"/>
    </source>
</evidence>
<dbReference type="AlphaFoldDB" id="A0AAN0NL93"/>
<organism evidence="2 3">
    <name type="scientific">Yoonia rhodophyticola</name>
    <dbReference type="NCBI Taxonomy" id="3137370"/>
    <lineage>
        <taxon>Bacteria</taxon>
        <taxon>Pseudomonadati</taxon>
        <taxon>Pseudomonadota</taxon>
        <taxon>Alphaproteobacteria</taxon>
        <taxon>Rhodobacterales</taxon>
        <taxon>Paracoccaceae</taxon>
        <taxon>Yoonia</taxon>
    </lineage>
</organism>
<evidence type="ECO:0008006" key="4">
    <source>
        <dbReference type="Google" id="ProtNLM"/>
    </source>
</evidence>
<dbReference type="Proteomes" id="UP001470809">
    <property type="component" value="Chromosome"/>
</dbReference>
<dbReference type="KEGG" id="yrh:AABB31_05950"/>
<evidence type="ECO:0000313" key="2">
    <source>
        <dbReference type="EMBL" id="WZU68445.1"/>
    </source>
</evidence>
<keyword evidence="3" id="KW-1185">Reference proteome</keyword>
<proteinExistence type="predicted"/>
<reference evidence="2 3" key="2">
    <citation type="submission" date="2024-08" db="EMBL/GenBank/DDBJ databases">
        <title>Phylogenomic analyses of a clade within the roseobacter group suggest taxonomic reassignments of species of the genera Aestuariivita, Citreicella, Loktanella, Nautella, Pelagibaca, Ruegeria, Thalassobius, Thiobacimonas and Tropicibacter, and the proposal o.</title>
        <authorList>
            <person name="Jeon C.O."/>
        </authorList>
    </citation>
    <scope>NUCLEOTIDE SEQUENCE [LARGE SCALE GENOMIC DNA]</scope>
    <source>
        <strain evidence="2 3">SS1-5</strain>
    </source>
</reference>
<dbReference type="SUPFAM" id="SSF52540">
    <property type="entry name" value="P-loop containing nucleoside triphosphate hydrolases"/>
    <property type="match status" value="1"/>
</dbReference>
<dbReference type="EMBL" id="CP151767">
    <property type="protein sequence ID" value="WZU68445.1"/>
    <property type="molecule type" value="Genomic_DNA"/>
</dbReference>
<feature type="region of interest" description="Disordered" evidence="1">
    <location>
        <begin position="287"/>
        <end position="311"/>
    </location>
</feature>
<evidence type="ECO:0000256" key="1">
    <source>
        <dbReference type="SAM" id="MobiDB-lite"/>
    </source>
</evidence>
<dbReference type="InterPro" id="IPR027417">
    <property type="entry name" value="P-loop_NTPase"/>
</dbReference>
<reference evidence="3" key="1">
    <citation type="submission" date="2024-04" db="EMBL/GenBank/DDBJ databases">
        <title>Phylogenomic analyses of a clade within the roseobacter group suggest taxonomic reassignments of species of the genera Aestuariivita, Citreicella, Loktanella, Nautella, Pelagibaca, Ruegeria, Thalassobius, Thiobacimonas and Tropicibacter, and the proposal o.</title>
        <authorList>
            <person name="Jeon C.O."/>
        </authorList>
    </citation>
    <scope>NUCLEOTIDE SEQUENCE [LARGE SCALE GENOMIC DNA]</scope>
    <source>
        <strain evidence="3">SS1-5</strain>
    </source>
</reference>
<gene>
    <name evidence="2" type="ORF">AABB31_05950</name>
</gene>
<protein>
    <recommendedName>
        <fullName evidence="4">G domain-containing protein</fullName>
    </recommendedName>
</protein>
<dbReference type="RefSeq" id="WP_342077733.1">
    <property type="nucleotide sequence ID" value="NZ_CP151767.2"/>
</dbReference>
<sequence>MSNQSLGARVHEQLKQAVASKRLPEPAQERAEHLLSRIEQPVRLALMGLPSSGKSSLLNLLVGSEVVPEGVRLPSLQLTYGDEAKATCTLADGSQQTLISVDPSSIAEQSPVFVDLQLPLPALRKISVLEVVAPEDKASMHRASQWAAKRADVALWCTQGFNALEQALWSVMPDLIKDHAFLMITKADFLKANGMLEASEGTIRNTAQHEFNKIMPIATLDAIGARDDDGNVDKAALKASGGTALISAVLKQVDQGRQTAIDMADMLMHQNMDVLADIMTAEDVPADAPKTTAKAKPKAKSKAKPKAAAKKADTPADIVTLQPSTRDAYESAVSYIVAESQAMLKLAEGSQDGAPAKIIAKTVENMQWLSEHLNDNGDAADERLQIARNAAMDAADLVQLMQMEKSDSAAIEALSLLLQIKHELQADLAA</sequence>
<accession>A0AAN0NL93</accession>
<name>A0AAN0NL93_9RHOB</name>